<organism evidence="1 2">
    <name type="scientific">Sphingobacterium populi</name>
    <dbReference type="NCBI Taxonomy" id="1812824"/>
    <lineage>
        <taxon>Bacteria</taxon>
        <taxon>Pseudomonadati</taxon>
        <taxon>Bacteroidota</taxon>
        <taxon>Sphingobacteriia</taxon>
        <taxon>Sphingobacteriales</taxon>
        <taxon>Sphingobacteriaceae</taxon>
        <taxon>Sphingobacterium</taxon>
    </lineage>
</organism>
<dbReference type="Proteomes" id="UP001597418">
    <property type="component" value="Unassembled WGS sequence"/>
</dbReference>
<sequence length="81" mass="9392">MNTHTITKEQLAKIVESIDAQFESYFSKSETKEKSIKSCFYQPEMYEHQGLWALKDDALSDFPNEIKEKTHEMIATISSVD</sequence>
<dbReference type="RefSeq" id="WP_066757804.1">
    <property type="nucleotide sequence ID" value="NZ_JBHUMB010000008.1"/>
</dbReference>
<proteinExistence type="predicted"/>
<reference evidence="2" key="1">
    <citation type="journal article" date="2019" name="Int. J. Syst. Evol. Microbiol.">
        <title>The Global Catalogue of Microorganisms (GCM) 10K type strain sequencing project: providing services to taxonomists for standard genome sequencing and annotation.</title>
        <authorList>
            <consortium name="The Broad Institute Genomics Platform"/>
            <consortium name="The Broad Institute Genome Sequencing Center for Infectious Disease"/>
            <person name="Wu L."/>
            <person name="Ma J."/>
        </authorList>
    </citation>
    <scope>NUCLEOTIDE SEQUENCE [LARGE SCALE GENOMIC DNA]</scope>
    <source>
        <strain evidence="2">KCTC 42247</strain>
    </source>
</reference>
<keyword evidence="2" id="KW-1185">Reference proteome</keyword>
<comment type="caution">
    <text evidence="1">The sequence shown here is derived from an EMBL/GenBank/DDBJ whole genome shotgun (WGS) entry which is preliminary data.</text>
</comment>
<protein>
    <submittedName>
        <fullName evidence="1">Uncharacterized protein</fullName>
    </submittedName>
</protein>
<evidence type="ECO:0000313" key="1">
    <source>
        <dbReference type="EMBL" id="MFD2743616.1"/>
    </source>
</evidence>
<name>A0ABW5UFG6_9SPHI</name>
<gene>
    <name evidence="1" type="ORF">ACFSQ6_09410</name>
</gene>
<accession>A0ABW5UFG6</accession>
<evidence type="ECO:0000313" key="2">
    <source>
        <dbReference type="Proteomes" id="UP001597418"/>
    </source>
</evidence>
<dbReference type="EMBL" id="JBHUMB010000008">
    <property type="protein sequence ID" value="MFD2743616.1"/>
    <property type="molecule type" value="Genomic_DNA"/>
</dbReference>